<dbReference type="PROSITE" id="PS51767">
    <property type="entry name" value="PEPTIDASE_A1"/>
    <property type="match status" value="1"/>
</dbReference>
<dbReference type="AlphaFoldDB" id="A0A8I3A6L7"/>
<evidence type="ECO:0000259" key="6">
    <source>
        <dbReference type="PROSITE" id="PS51767"/>
    </source>
</evidence>
<feature type="signal peptide" evidence="5">
    <location>
        <begin position="1"/>
        <end position="18"/>
    </location>
</feature>
<dbReference type="OrthoDB" id="2747330at2759"/>
<dbReference type="CDD" id="cd05471">
    <property type="entry name" value="pepsin_like"/>
    <property type="match status" value="1"/>
</dbReference>
<dbReference type="PRINTS" id="PR00792">
    <property type="entry name" value="PEPSIN"/>
</dbReference>
<evidence type="ECO:0000256" key="5">
    <source>
        <dbReference type="SAM" id="SignalP"/>
    </source>
</evidence>
<dbReference type="GO" id="GO:0004190">
    <property type="term" value="F:aspartic-type endopeptidase activity"/>
    <property type="evidence" value="ECO:0007669"/>
    <property type="project" value="UniProtKB-KW"/>
</dbReference>
<evidence type="ECO:0000313" key="7">
    <source>
        <dbReference type="EMBL" id="KAG6372291.1"/>
    </source>
</evidence>
<dbReference type="PROSITE" id="PS00141">
    <property type="entry name" value="ASP_PROTEASE"/>
    <property type="match status" value="1"/>
</dbReference>
<reference evidence="7" key="1">
    <citation type="submission" date="2021-03" db="EMBL/GenBank/DDBJ databases">
        <title>Evolutionary innovations through gain and loss of genes in the ectomycorrhizal Boletales.</title>
        <authorList>
            <person name="Wu G."/>
            <person name="Miyauchi S."/>
            <person name="Morin E."/>
            <person name="Yang Z.-L."/>
            <person name="Xu J."/>
            <person name="Martin F.M."/>
        </authorList>
    </citation>
    <scope>NUCLEOTIDE SEQUENCE</scope>
    <source>
        <strain evidence="7">BR01</strain>
    </source>
</reference>
<feature type="active site" evidence="3">
    <location>
        <position position="161"/>
    </location>
</feature>
<dbReference type="PANTHER" id="PTHR47966">
    <property type="entry name" value="BETA-SITE APP-CLEAVING ENZYME, ISOFORM A-RELATED"/>
    <property type="match status" value="1"/>
</dbReference>
<gene>
    <name evidence="7" type="ORF">JVT61DRAFT_7731</name>
</gene>
<dbReference type="GO" id="GO:0006508">
    <property type="term" value="P:proteolysis"/>
    <property type="evidence" value="ECO:0007669"/>
    <property type="project" value="UniProtKB-KW"/>
</dbReference>
<organism evidence="7 8">
    <name type="scientific">Boletus reticuloceps</name>
    <dbReference type="NCBI Taxonomy" id="495285"/>
    <lineage>
        <taxon>Eukaryota</taxon>
        <taxon>Fungi</taxon>
        <taxon>Dikarya</taxon>
        <taxon>Basidiomycota</taxon>
        <taxon>Agaricomycotina</taxon>
        <taxon>Agaricomycetes</taxon>
        <taxon>Agaricomycetidae</taxon>
        <taxon>Boletales</taxon>
        <taxon>Boletineae</taxon>
        <taxon>Boletaceae</taxon>
        <taxon>Boletoideae</taxon>
        <taxon>Boletus</taxon>
    </lineage>
</organism>
<protein>
    <submittedName>
        <fullName evidence="7">Acid protease</fullName>
    </submittedName>
</protein>
<evidence type="ECO:0000313" key="8">
    <source>
        <dbReference type="Proteomes" id="UP000683000"/>
    </source>
</evidence>
<dbReference type="Pfam" id="PF00026">
    <property type="entry name" value="Asp"/>
    <property type="match status" value="1"/>
</dbReference>
<proteinExistence type="inferred from homology"/>
<feature type="chain" id="PRO_5034363477" evidence="5">
    <location>
        <begin position="19"/>
        <end position="410"/>
    </location>
</feature>
<evidence type="ECO:0000256" key="3">
    <source>
        <dbReference type="PIRSR" id="PIRSR601461-1"/>
    </source>
</evidence>
<keyword evidence="5" id="KW-0732">Signal</keyword>
<dbReference type="InterPro" id="IPR001461">
    <property type="entry name" value="Aspartic_peptidase_A1"/>
</dbReference>
<feature type="active site" evidence="3">
    <location>
        <position position="338"/>
    </location>
</feature>
<sequence>MLLHVLLFVLSLTANSLSIPLHKSRHNPNHTRSLSLPTFSRQAALAAQAATRRKFQNASTILASLGTSPGYAIPSSLQKSYNHASDYVTNITLLNSSPESSPRRPSYPSSGVRLAAAGPLGSGNNVTTISLQDETDGVDDYEYFGPLSFGSQAQTLQIDFDTGSADLWVPFHCSNCGTLSQFQANASSTFQNMSQPFAVEYGSGSVTGTLAMDTVSVGPLKVHNQSIGAVQSVSDNFAYSPNDGLAGMAFGSIANSHKPTLFENLIPQLKAPLFSVYTTRNQIRGSELYLGGIDASKARGNSVAWVPVVSKTYWTVSMTGALVNNTPAYAGVVKAIIDTGTSFIYVPTHVMTAIFEKIPDIAPAHDYDDGFYVYPCDTPITVSFVLGAHTLALDPRDLNLGQYASDASGR</sequence>
<dbReference type="InterPro" id="IPR001969">
    <property type="entry name" value="Aspartic_peptidase_AS"/>
</dbReference>
<keyword evidence="2 4" id="KW-0064">Aspartyl protease</keyword>
<keyword evidence="4" id="KW-0378">Hydrolase</keyword>
<feature type="domain" description="Peptidase A1" evidence="6">
    <location>
        <begin position="143"/>
        <end position="410"/>
    </location>
</feature>
<dbReference type="InterPro" id="IPR021109">
    <property type="entry name" value="Peptidase_aspartic_dom_sf"/>
</dbReference>
<comment type="similarity">
    <text evidence="1 4">Belongs to the peptidase A1 family.</text>
</comment>
<dbReference type="EMBL" id="JAGFBS010000028">
    <property type="protein sequence ID" value="KAG6372291.1"/>
    <property type="molecule type" value="Genomic_DNA"/>
</dbReference>
<dbReference type="Gene3D" id="2.40.70.10">
    <property type="entry name" value="Acid Proteases"/>
    <property type="match status" value="2"/>
</dbReference>
<dbReference type="InterPro" id="IPR034164">
    <property type="entry name" value="Pepsin-like_dom"/>
</dbReference>
<name>A0A8I3A6L7_9AGAM</name>
<evidence type="ECO:0000256" key="1">
    <source>
        <dbReference type="ARBA" id="ARBA00007447"/>
    </source>
</evidence>
<evidence type="ECO:0000256" key="2">
    <source>
        <dbReference type="ARBA" id="ARBA00022750"/>
    </source>
</evidence>
<keyword evidence="8" id="KW-1185">Reference proteome</keyword>
<dbReference type="Proteomes" id="UP000683000">
    <property type="component" value="Unassembled WGS sequence"/>
</dbReference>
<dbReference type="InterPro" id="IPR033121">
    <property type="entry name" value="PEPTIDASE_A1"/>
</dbReference>
<accession>A0A8I3A6L7</accession>
<keyword evidence="4 7" id="KW-0645">Protease</keyword>
<dbReference type="FunFam" id="2.40.70.10:FF:000008">
    <property type="entry name" value="Cathepsin D"/>
    <property type="match status" value="1"/>
</dbReference>
<dbReference type="PANTHER" id="PTHR47966:SF51">
    <property type="entry name" value="BETA-SITE APP-CLEAVING ENZYME, ISOFORM A-RELATED"/>
    <property type="match status" value="1"/>
</dbReference>
<comment type="caution">
    <text evidence="7">The sequence shown here is derived from an EMBL/GenBank/DDBJ whole genome shotgun (WGS) entry which is preliminary data.</text>
</comment>
<evidence type="ECO:0000256" key="4">
    <source>
        <dbReference type="RuleBase" id="RU000454"/>
    </source>
</evidence>
<dbReference type="SUPFAM" id="SSF50630">
    <property type="entry name" value="Acid proteases"/>
    <property type="match status" value="1"/>
</dbReference>